<evidence type="ECO:0000256" key="4">
    <source>
        <dbReference type="ARBA" id="ARBA00013297"/>
    </source>
</evidence>
<dbReference type="EMBL" id="AQRC01000009">
    <property type="protein sequence ID" value="KFE34537.1"/>
    <property type="molecule type" value="Genomic_DNA"/>
</dbReference>
<comment type="caution">
    <text evidence="16">The sequence shown here is derived from an EMBL/GenBank/DDBJ whole genome shotgun (WGS) entry which is preliminary data.</text>
</comment>
<feature type="binding site" evidence="13">
    <location>
        <position position="316"/>
    </location>
    <ligand>
        <name>Mg(2+)</name>
        <dbReference type="ChEBI" id="CHEBI:18420"/>
        <label>1</label>
    </ligand>
</feature>
<name>A0A085TUZ0_9RHOB</name>
<dbReference type="GO" id="GO:0046872">
    <property type="term" value="F:metal ion binding"/>
    <property type="evidence" value="ECO:0007669"/>
    <property type="project" value="UniProtKB-KW"/>
</dbReference>
<dbReference type="CDD" id="cd06661">
    <property type="entry name" value="GGCT_like"/>
    <property type="match status" value="1"/>
</dbReference>
<feature type="binding site" evidence="13">
    <location>
        <position position="267"/>
    </location>
    <ligand>
        <name>Mg(2+)</name>
        <dbReference type="ChEBI" id="CHEBI:18420"/>
        <label>1</label>
    </ligand>
</feature>
<dbReference type="PANTHER" id="PTHR11839:SF5">
    <property type="entry name" value="ADP-RIBOSE PYROPHOSPHATASE"/>
    <property type="match status" value="1"/>
</dbReference>
<dbReference type="InterPro" id="IPR020084">
    <property type="entry name" value="NUDIX_hydrolase_CS"/>
</dbReference>
<dbReference type="PROSITE" id="PS51462">
    <property type="entry name" value="NUDIX"/>
    <property type="match status" value="1"/>
</dbReference>
<evidence type="ECO:0000313" key="16">
    <source>
        <dbReference type="EMBL" id="KFE34537.1"/>
    </source>
</evidence>
<dbReference type="SUPFAM" id="SSF55811">
    <property type="entry name" value="Nudix"/>
    <property type="match status" value="1"/>
</dbReference>
<organism evidence="16 17">
    <name type="scientific">Thioclava atlantica</name>
    <dbReference type="NCBI Taxonomy" id="1317124"/>
    <lineage>
        <taxon>Bacteria</taxon>
        <taxon>Pseudomonadati</taxon>
        <taxon>Pseudomonadota</taxon>
        <taxon>Alphaproteobacteria</taxon>
        <taxon>Rhodobacterales</taxon>
        <taxon>Paracoccaceae</taxon>
        <taxon>Thioclava</taxon>
    </lineage>
</organism>
<dbReference type="PROSITE" id="PS00893">
    <property type="entry name" value="NUDIX_BOX"/>
    <property type="match status" value="1"/>
</dbReference>
<comment type="cofactor">
    <cofactor evidence="1 13">
        <name>Mg(2+)</name>
        <dbReference type="ChEBI" id="CHEBI:18420"/>
    </cofactor>
</comment>
<proteinExistence type="inferred from homology"/>
<sequence>MLEAVIGRVPALRPARLPGFCVHEACRAGTGLGFPVLVAREGAETPGLLADLTSAEAERIAWYEAGYDAVERAVEAGADTVSARIWLPQRDRWEVGAAWTLSDWAPRWAALKTEGARRFVAEAERIGPEAANARYHAILVRVASALRARAEPMPATIRRQMQENDLKIVSQDIGYAKFFSVEDYHLNHALFAGGMSETLDRAAFVSGDASVVLPYDPVRDRVMLVEQFRMGPMARGEPSPWTLEAIAGRVDPGESPEEAALREAGEEAGITIRRLIAGPRYYPSPGAKTEYVYSYVGLADLDDAATSLGGVADEGEDIRTHLLPFEKLLELVNTGEAGNAPLMLLALWLERNRERLRAEA</sequence>
<evidence type="ECO:0000256" key="8">
    <source>
        <dbReference type="ARBA" id="ARBA00025164"/>
    </source>
</evidence>
<keyword evidence="17" id="KW-1185">Reference proteome</keyword>
<dbReference type="EC" id="3.6.1.13" evidence="3"/>
<dbReference type="InterPro" id="IPR015797">
    <property type="entry name" value="NUDIX_hydrolase-like_dom_sf"/>
</dbReference>
<evidence type="ECO:0000256" key="11">
    <source>
        <dbReference type="ARBA" id="ARBA00033056"/>
    </source>
</evidence>
<protein>
    <recommendedName>
        <fullName evidence="4">ADP-ribose pyrophosphatase</fullName>
        <ecNumber evidence="3">3.6.1.13</ecNumber>
    </recommendedName>
    <alternativeName>
        <fullName evidence="9">ADP-ribose diphosphatase</fullName>
    </alternativeName>
    <alternativeName>
        <fullName evidence="11">ADP-ribose phosphohydrolase</fullName>
    </alternativeName>
    <alternativeName>
        <fullName evidence="10">Adenosine diphosphoribose pyrophosphatase</fullName>
    </alternativeName>
</protein>
<feature type="binding site" evidence="13">
    <location>
        <position position="247"/>
    </location>
    <ligand>
        <name>Mg(2+)</name>
        <dbReference type="ChEBI" id="CHEBI:18420"/>
        <label>1</label>
    </ligand>
</feature>
<dbReference type="NCBIfam" id="TIGR00052">
    <property type="entry name" value="nudix-type nucleoside diphosphatase, YffH/AdpP family"/>
    <property type="match status" value="1"/>
</dbReference>
<evidence type="ECO:0000259" key="15">
    <source>
        <dbReference type="PROSITE" id="PS51462"/>
    </source>
</evidence>
<evidence type="ECO:0000256" key="12">
    <source>
        <dbReference type="ARBA" id="ARBA00049546"/>
    </source>
</evidence>
<evidence type="ECO:0000256" key="9">
    <source>
        <dbReference type="ARBA" id="ARBA00030162"/>
    </source>
</evidence>
<dbReference type="GO" id="GO:0006753">
    <property type="term" value="P:nucleoside phosphate metabolic process"/>
    <property type="evidence" value="ECO:0007669"/>
    <property type="project" value="TreeGrafter"/>
</dbReference>
<dbReference type="Gene3D" id="3.10.490.10">
    <property type="entry name" value="Gamma-glutamyl cyclotransferase-like"/>
    <property type="match status" value="1"/>
</dbReference>
<dbReference type="CDD" id="cd24155">
    <property type="entry name" value="NUDIX_ADPRase"/>
    <property type="match status" value="1"/>
</dbReference>
<dbReference type="GO" id="GO:0005829">
    <property type="term" value="C:cytosol"/>
    <property type="evidence" value="ECO:0007669"/>
    <property type="project" value="TreeGrafter"/>
</dbReference>
<dbReference type="GO" id="GO:0019144">
    <property type="term" value="F:ADP-sugar diphosphatase activity"/>
    <property type="evidence" value="ECO:0007669"/>
    <property type="project" value="TreeGrafter"/>
</dbReference>
<dbReference type="GO" id="GO:0019693">
    <property type="term" value="P:ribose phosphate metabolic process"/>
    <property type="evidence" value="ECO:0007669"/>
    <property type="project" value="TreeGrafter"/>
</dbReference>
<evidence type="ECO:0000313" key="17">
    <source>
        <dbReference type="Proteomes" id="UP000028607"/>
    </source>
</evidence>
<feature type="binding site" evidence="13">
    <location>
        <position position="263"/>
    </location>
    <ligand>
        <name>Mg(2+)</name>
        <dbReference type="ChEBI" id="CHEBI:18420"/>
        <label>1</label>
    </ligand>
</feature>
<dbReference type="Proteomes" id="UP000028607">
    <property type="component" value="Unassembled WGS sequence"/>
</dbReference>
<dbReference type="Pfam" id="PF06094">
    <property type="entry name" value="GGACT"/>
    <property type="match status" value="1"/>
</dbReference>
<reference evidence="17" key="1">
    <citation type="submission" date="2013-04" db="EMBL/GenBank/DDBJ databases">
        <title>Thioclava sp. 13D2W-2 Genome Sequencing.</title>
        <authorList>
            <person name="Lai Q."/>
            <person name="Li G."/>
            <person name="Shao Z."/>
        </authorList>
    </citation>
    <scope>NUCLEOTIDE SEQUENCE [LARGE SCALE GENOMIC DNA]</scope>
    <source>
        <strain evidence="17">13D2W-2</strain>
    </source>
</reference>
<feature type="domain" description="Nudix hydrolase" evidence="15">
    <location>
        <begin position="205"/>
        <end position="345"/>
    </location>
</feature>
<evidence type="ECO:0000256" key="13">
    <source>
        <dbReference type="PIRSR" id="PIRSR604385-2"/>
    </source>
</evidence>
<dbReference type="STRING" id="1317124.DW2_11820"/>
<dbReference type="Pfam" id="PF00293">
    <property type="entry name" value="NUDIX"/>
    <property type="match status" value="1"/>
</dbReference>
<evidence type="ECO:0000256" key="10">
    <source>
        <dbReference type="ARBA" id="ARBA00030308"/>
    </source>
</evidence>
<evidence type="ECO:0000256" key="6">
    <source>
        <dbReference type="ARBA" id="ARBA00022801"/>
    </source>
</evidence>
<comment type="catalytic activity">
    <reaction evidence="12">
        <text>ADP-D-ribose + H2O = D-ribose 5-phosphate + AMP + 2 H(+)</text>
        <dbReference type="Rhea" id="RHEA:10412"/>
        <dbReference type="ChEBI" id="CHEBI:15377"/>
        <dbReference type="ChEBI" id="CHEBI:15378"/>
        <dbReference type="ChEBI" id="CHEBI:57967"/>
        <dbReference type="ChEBI" id="CHEBI:78346"/>
        <dbReference type="ChEBI" id="CHEBI:456215"/>
        <dbReference type="EC" id="3.6.1.13"/>
    </reaction>
</comment>
<evidence type="ECO:0000256" key="5">
    <source>
        <dbReference type="ARBA" id="ARBA00022723"/>
    </source>
</evidence>
<evidence type="ECO:0000256" key="7">
    <source>
        <dbReference type="ARBA" id="ARBA00022842"/>
    </source>
</evidence>
<dbReference type="AlphaFoldDB" id="A0A085TUZ0"/>
<dbReference type="InterPro" id="IPR000086">
    <property type="entry name" value="NUDIX_hydrolase_dom"/>
</dbReference>
<dbReference type="eggNOG" id="COG0494">
    <property type="taxonomic scope" value="Bacteria"/>
</dbReference>
<dbReference type="PATRIC" id="fig|1317124.6.peg.2391"/>
<dbReference type="InterPro" id="IPR004385">
    <property type="entry name" value="NDP_pyrophosphatase"/>
</dbReference>
<evidence type="ECO:0000256" key="14">
    <source>
        <dbReference type="PIRSR" id="PIRSR604385-3"/>
    </source>
</evidence>
<comment type="function">
    <text evidence="8">Acts on ADP-mannose and ADP-glucose as well as ADP-ribose. Prevents glycogen biosynthesis. The reaction catalyzed by this enzyme is a limiting step of the gluconeogenic process.</text>
</comment>
<dbReference type="PANTHER" id="PTHR11839">
    <property type="entry name" value="UDP/ADP-SUGAR PYROPHOSPHATASE"/>
    <property type="match status" value="1"/>
</dbReference>
<gene>
    <name evidence="16" type="ORF">DW2_11820</name>
</gene>
<evidence type="ECO:0000256" key="2">
    <source>
        <dbReference type="ARBA" id="ARBA00007482"/>
    </source>
</evidence>
<comment type="similarity">
    <text evidence="2">Belongs to the Nudix hydrolase family. NudF subfamily.</text>
</comment>
<dbReference type="InterPro" id="IPR009288">
    <property type="entry name" value="AIG2-like_dom"/>
</dbReference>
<dbReference type="GO" id="GO:0047631">
    <property type="term" value="F:ADP-ribose diphosphatase activity"/>
    <property type="evidence" value="ECO:0007669"/>
    <property type="project" value="UniProtKB-EC"/>
</dbReference>
<feature type="short sequence motif" description="Nudix box" evidence="14">
    <location>
        <begin position="248"/>
        <end position="270"/>
    </location>
</feature>
<keyword evidence="6" id="KW-0378">Hydrolase</keyword>
<dbReference type="InterPro" id="IPR013024">
    <property type="entry name" value="GGCT-like"/>
</dbReference>
<keyword evidence="7 13" id="KW-0460">Magnesium</keyword>
<reference evidence="16 17" key="2">
    <citation type="journal article" date="2015" name="Antonie Van Leeuwenhoek">
        <title>Thioclava indica sp. nov., isolated from surface seawater of the Indian Ocean.</title>
        <authorList>
            <person name="Liu Y."/>
            <person name="Lai Q."/>
            <person name="Du J."/>
            <person name="Xu H."/>
            <person name="Jiang L."/>
            <person name="Shao Z."/>
        </authorList>
    </citation>
    <scope>NUCLEOTIDE SEQUENCE [LARGE SCALE GENOMIC DNA]</scope>
    <source>
        <strain evidence="16 17">13D2W-2</strain>
    </source>
</reference>
<accession>A0A085TUZ0</accession>
<keyword evidence="5 13" id="KW-0479">Metal-binding</keyword>
<dbReference type="Gene3D" id="3.90.79.10">
    <property type="entry name" value="Nucleoside Triphosphate Pyrophosphohydrolase"/>
    <property type="match status" value="1"/>
</dbReference>
<evidence type="ECO:0000256" key="3">
    <source>
        <dbReference type="ARBA" id="ARBA00012453"/>
    </source>
</evidence>
<evidence type="ECO:0000256" key="1">
    <source>
        <dbReference type="ARBA" id="ARBA00001946"/>
    </source>
</evidence>